<dbReference type="InterPro" id="IPR013325">
    <property type="entry name" value="RNA_pol_sigma_r2"/>
</dbReference>
<comment type="similarity">
    <text evidence="1">Belongs to the sigma-70 factor family. ECF subfamily.</text>
</comment>
<dbReference type="SUPFAM" id="SSF88659">
    <property type="entry name" value="Sigma3 and sigma4 domains of RNA polymerase sigma factors"/>
    <property type="match status" value="1"/>
</dbReference>
<evidence type="ECO:0000256" key="2">
    <source>
        <dbReference type="ARBA" id="ARBA00023015"/>
    </source>
</evidence>
<sequence>MESEPIEALTRAAAGGDRLALERLLERHLPELRAYVERRAGVLLRRHESGSDLVQSVCREILEHSEAFQHTGEGAFRRWLFTTALRKMASRRRFVTADRRDLRRRDGQPRADTDDEAADARFTTDRTPSQDAAIHEEMARIEAAMQALSSEYSQVIRLSRVEGLPRAEVAERMNRSEASVRMLLHRALTALAIEMRARE</sequence>
<keyword evidence="2" id="KW-0805">Transcription regulation</keyword>
<dbReference type="InterPro" id="IPR039425">
    <property type="entry name" value="RNA_pol_sigma-70-like"/>
</dbReference>
<dbReference type="Pfam" id="PF08281">
    <property type="entry name" value="Sigma70_r4_2"/>
    <property type="match status" value="1"/>
</dbReference>
<dbReference type="InterPro" id="IPR007627">
    <property type="entry name" value="RNA_pol_sigma70_r2"/>
</dbReference>
<dbReference type="InterPro" id="IPR013249">
    <property type="entry name" value="RNA_pol_sigma70_r4_t2"/>
</dbReference>
<dbReference type="InterPro" id="IPR036388">
    <property type="entry name" value="WH-like_DNA-bd_sf"/>
</dbReference>
<dbReference type="Pfam" id="PF04542">
    <property type="entry name" value="Sigma70_r2"/>
    <property type="match status" value="1"/>
</dbReference>
<feature type="region of interest" description="Disordered" evidence="6">
    <location>
        <begin position="100"/>
        <end position="130"/>
    </location>
</feature>
<feature type="compositionally biased region" description="Basic and acidic residues" evidence="6">
    <location>
        <begin position="100"/>
        <end position="124"/>
    </location>
</feature>
<reference evidence="9 10" key="1">
    <citation type="submission" date="2019-02" db="EMBL/GenBank/DDBJ databases">
        <title>Deep-cultivation of Planctomycetes and their phenomic and genomic characterization uncovers novel biology.</title>
        <authorList>
            <person name="Wiegand S."/>
            <person name="Jogler M."/>
            <person name="Boedeker C."/>
            <person name="Pinto D."/>
            <person name="Vollmers J."/>
            <person name="Rivas-Marin E."/>
            <person name="Kohn T."/>
            <person name="Peeters S.H."/>
            <person name="Heuer A."/>
            <person name="Rast P."/>
            <person name="Oberbeckmann S."/>
            <person name="Bunk B."/>
            <person name="Jeske O."/>
            <person name="Meyerdierks A."/>
            <person name="Storesund J.E."/>
            <person name="Kallscheuer N."/>
            <person name="Luecker S."/>
            <person name="Lage O.M."/>
            <person name="Pohl T."/>
            <person name="Merkel B.J."/>
            <person name="Hornburger P."/>
            <person name="Mueller R.-W."/>
            <person name="Bruemmer F."/>
            <person name="Labrenz M."/>
            <person name="Spormann A.M."/>
            <person name="Op den Camp H."/>
            <person name="Overmann J."/>
            <person name="Amann R."/>
            <person name="Jetten M.S.M."/>
            <person name="Mascher T."/>
            <person name="Medema M.H."/>
            <person name="Devos D.P."/>
            <person name="Kaster A.-K."/>
            <person name="Ovreas L."/>
            <person name="Rohde M."/>
            <person name="Galperin M.Y."/>
            <person name="Jogler C."/>
        </authorList>
    </citation>
    <scope>NUCLEOTIDE SEQUENCE [LARGE SCALE GENOMIC DNA]</scope>
    <source>
        <strain evidence="9 10">Poly30</strain>
    </source>
</reference>
<dbReference type="Proteomes" id="UP000320390">
    <property type="component" value="Chromosome"/>
</dbReference>
<dbReference type="GO" id="GO:0003677">
    <property type="term" value="F:DNA binding"/>
    <property type="evidence" value="ECO:0007669"/>
    <property type="project" value="UniProtKB-KW"/>
</dbReference>
<evidence type="ECO:0000259" key="8">
    <source>
        <dbReference type="Pfam" id="PF08281"/>
    </source>
</evidence>
<keyword evidence="4" id="KW-0238">DNA-binding</keyword>
<dbReference type="Gene3D" id="1.10.1740.10">
    <property type="match status" value="1"/>
</dbReference>
<dbReference type="PANTHER" id="PTHR43133">
    <property type="entry name" value="RNA POLYMERASE ECF-TYPE SIGMA FACTO"/>
    <property type="match status" value="1"/>
</dbReference>
<evidence type="ECO:0000256" key="1">
    <source>
        <dbReference type="ARBA" id="ARBA00010641"/>
    </source>
</evidence>
<evidence type="ECO:0000313" key="9">
    <source>
        <dbReference type="EMBL" id="QDV07976.1"/>
    </source>
</evidence>
<evidence type="ECO:0000256" key="4">
    <source>
        <dbReference type="ARBA" id="ARBA00023125"/>
    </source>
</evidence>
<keyword evidence="5" id="KW-0804">Transcription</keyword>
<gene>
    <name evidence="9" type="primary">sigD_4</name>
    <name evidence="9" type="ORF">Poly30_35120</name>
</gene>
<accession>A0A518EV46</accession>
<dbReference type="NCBIfam" id="TIGR02937">
    <property type="entry name" value="sigma70-ECF"/>
    <property type="match status" value="1"/>
</dbReference>
<feature type="domain" description="RNA polymerase sigma factor 70 region 4 type 2" evidence="8">
    <location>
        <begin position="140"/>
        <end position="191"/>
    </location>
</feature>
<dbReference type="InterPro" id="IPR013324">
    <property type="entry name" value="RNA_pol_sigma_r3/r4-like"/>
</dbReference>
<protein>
    <submittedName>
        <fullName evidence="9">ECF RNA polymerase sigma factor SigD</fullName>
    </submittedName>
</protein>
<dbReference type="PANTHER" id="PTHR43133:SF8">
    <property type="entry name" value="RNA POLYMERASE SIGMA FACTOR HI_1459-RELATED"/>
    <property type="match status" value="1"/>
</dbReference>
<evidence type="ECO:0000256" key="5">
    <source>
        <dbReference type="ARBA" id="ARBA00023163"/>
    </source>
</evidence>
<dbReference type="RefSeq" id="WP_419190300.1">
    <property type="nucleotide sequence ID" value="NZ_CP036434.1"/>
</dbReference>
<dbReference type="Gene3D" id="1.10.10.10">
    <property type="entry name" value="Winged helix-like DNA-binding domain superfamily/Winged helix DNA-binding domain"/>
    <property type="match status" value="1"/>
</dbReference>
<dbReference type="InterPro" id="IPR014284">
    <property type="entry name" value="RNA_pol_sigma-70_dom"/>
</dbReference>
<evidence type="ECO:0000313" key="10">
    <source>
        <dbReference type="Proteomes" id="UP000320390"/>
    </source>
</evidence>
<proteinExistence type="inferred from homology"/>
<dbReference type="GO" id="GO:0016987">
    <property type="term" value="F:sigma factor activity"/>
    <property type="evidence" value="ECO:0007669"/>
    <property type="project" value="UniProtKB-KW"/>
</dbReference>
<keyword evidence="10" id="KW-1185">Reference proteome</keyword>
<evidence type="ECO:0000256" key="6">
    <source>
        <dbReference type="SAM" id="MobiDB-lite"/>
    </source>
</evidence>
<evidence type="ECO:0000256" key="3">
    <source>
        <dbReference type="ARBA" id="ARBA00023082"/>
    </source>
</evidence>
<feature type="domain" description="RNA polymerase sigma-70 region 2" evidence="7">
    <location>
        <begin position="24"/>
        <end position="93"/>
    </location>
</feature>
<keyword evidence="3" id="KW-0731">Sigma factor</keyword>
<dbReference type="SUPFAM" id="SSF88946">
    <property type="entry name" value="Sigma2 domain of RNA polymerase sigma factors"/>
    <property type="match status" value="1"/>
</dbReference>
<organism evidence="9 10">
    <name type="scientific">Saltatorellus ferox</name>
    <dbReference type="NCBI Taxonomy" id="2528018"/>
    <lineage>
        <taxon>Bacteria</taxon>
        <taxon>Pseudomonadati</taxon>
        <taxon>Planctomycetota</taxon>
        <taxon>Planctomycetia</taxon>
        <taxon>Planctomycetia incertae sedis</taxon>
        <taxon>Saltatorellus</taxon>
    </lineage>
</organism>
<dbReference type="GO" id="GO:0006352">
    <property type="term" value="P:DNA-templated transcription initiation"/>
    <property type="evidence" value="ECO:0007669"/>
    <property type="project" value="InterPro"/>
</dbReference>
<dbReference type="AlphaFoldDB" id="A0A518EV46"/>
<evidence type="ECO:0000259" key="7">
    <source>
        <dbReference type="Pfam" id="PF04542"/>
    </source>
</evidence>
<name>A0A518EV46_9BACT</name>
<dbReference type="EMBL" id="CP036434">
    <property type="protein sequence ID" value="QDV07976.1"/>
    <property type="molecule type" value="Genomic_DNA"/>
</dbReference>